<proteinExistence type="predicted"/>
<feature type="region of interest" description="Disordered" evidence="1">
    <location>
        <begin position="330"/>
        <end position="356"/>
    </location>
</feature>
<evidence type="ECO:0000313" key="4">
    <source>
        <dbReference type="EMBL" id="RZU32468.1"/>
    </source>
</evidence>
<evidence type="ECO:0000259" key="3">
    <source>
        <dbReference type="Pfam" id="PF03372"/>
    </source>
</evidence>
<dbReference type="OrthoDB" id="292013at2"/>
<feature type="signal peptide" evidence="2">
    <location>
        <begin position="1"/>
        <end position="33"/>
    </location>
</feature>
<gene>
    <name evidence="4" type="ORF">BKA19_2163</name>
</gene>
<reference evidence="4 5" key="1">
    <citation type="submission" date="2019-02" db="EMBL/GenBank/DDBJ databases">
        <title>Sequencing the genomes of 1000 actinobacteria strains.</title>
        <authorList>
            <person name="Klenk H.-P."/>
        </authorList>
    </citation>
    <scope>NUCLEOTIDE SEQUENCE [LARGE SCALE GENOMIC DNA]</scope>
    <source>
        <strain evidence="4 5">DSM 44509</strain>
    </source>
</reference>
<keyword evidence="5" id="KW-1185">Reference proteome</keyword>
<evidence type="ECO:0000256" key="1">
    <source>
        <dbReference type="SAM" id="MobiDB-lite"/>
    </source>
</evidence>
<keyword evidence="4" id="KW-0540">Nuclease</keyword>
<keyword evidence="4" id="KW-0269">Exonuclease</keyword>
<dbReference type="PROSITE" id="PS51318">
    <property type="entry name" value="TAT"/>
    <property type="match status" value="1"/>
</dbReference>
<feature type="chain" id="PRO_5020183623" evidence="2">
    <location>
        <begin position="34"/>
        <end position="429"/>
    </location>
</feature>
<evidence type="ECO:0000313" key="5">
    <source>
        <dbReference type="Proteomes" id="UP000292507"/>
    </source>
</evidence>
<organism evidence="4 5">
    <name type="scientific">Blastococcus saxobsidens</name>
    <dbReference type="NCBI Taxonomy" id="138336"/>
    <lineage>
        <taxon>Bacteria</taxon>
        <taxon>Bacillati</taxon>
        <taxon>Actinomycetota</taxon>
        <taxon>Actinomycetes</taxon>
        <taxon>Geodermatophilales</taxon>
        <taxon>Geodermatophilaceae</taxon>
        <taxon>Blastococcus</taxon>
    </lineage>
</organism>
<dbReference type="InterPro" id="IPR006311">
    <property type="entry name" value="TAT_signal"/>
</dbReference>
<accession>A0A4Q7Y6Z5</accession>
<keyword evidence="2" id="KW-0732">Signal</keyword>
<name>A0A4Q7Y6Z5_9ACTN</name>
<dbReference type="GO" id="GO:0004519">
    <property type="term" value="F:endonuclease activity"/>
    <property type="evidence" value="ECO:0007669"/>
    <property type="project" value="UniProtKB-KW"/>
</dbReference>
<comment type="caution">
    <text evidence="4">The sequence shown here is derived from an EMBL/GenBank/DDBJ whole genome shotgun (WGS) entry which is preliminary data.</text>
</comment>
<dbReference type="Proteomes" id="UP000292507">
    <property type="component" value="Unassembled WGS sequence"/>
</dbReference>
<dbReference type="InterPro" id="IPR005135">
    <property type="entry name" value="Endo/exonuclease/phosphatase"/>
</dbReference>
<feature type="domain" description="Endonuclease/exonuclease/phosphatase" evidence="3">
    <location>
        <begin position="43"/>
        <end position="416"/>
    </location>
</feature>
<dbReference type="SUPFAM" id="SSF56219">
    <property type="entry name" value="DNase I-like"/>
    <property type="match status" value="1"/>
</dbReference>
<protein>
    <submittedName>
        <fullName evidence="4">Endonuclease/exonuclease/phosphatase family protein</fullName>
    </submittedName>
</protein>
<keyword evidence="4" id="KW-0378">Hydrolase</keyword>
<dbReference type="RefSeq" id="WP_104528389.1">
    <property type="nucleotide sequence ID" value="NZ_POQT01000013.1"/>
</dbReference>
<evidence type="ECO:0000256" key="2">
    <source>
        <dbReference type="SAM" id="SignalP"/>
    </source>
</evidence>
<keyword evidence="4" id="KW-0255">Endonuclease</keyword>
<dbReference type="AlphaFoldDB" id="A0A4Q7Y6Z5"/>
<sequence length="429" mass="45896">MSHPRPARRRAAAGAALAGVLTLPVLLAAPAAAAPQEPVTFSSFNVSMFRATEGELAADLADADDEAQDVEVRNVAEIIQRQRPDVLLLNEFDYDAGGLALERFQENFLAVGQGGAAAIDYPYALAFPSNTGIASGYDLDHDGEVGTSGRDYGDDSFGFGEFPGQYGFVLLSQYPIDTDAVRTFQEFRWADMPGARLPDDPGTPEPADWYSAEELEVFRLSSKNHVDVPVEIGGRTVHVLASHPTPPSFDGPEDRNGTRNADEIRFWADYVSPGEQSGYIYDDAGVHGGLRPGEPFVIMGDLNADPADDGGGVDGAARQVTDHPFVRDPLPASEGAAEASALQGGANEAHAGDPAYDTADFNDNGVGNLRVDYVLPSRPLRVLDAGVFWPAESDPLSRLTGTYDRQYTNGFPSSDHRLVWVDVAVPGAR</sequence>
<dbReference type="InterPro" id="IPR036691">
    <property type="entry name" value="Endo/exonu/phosph_ase_sf"/>
</dbReference>
<dbReference type="GO" id="GO:0004527">
    <property type="term" value="F:exonuclease activity"/>
    <property type="evidence" value="ECO:0007669"/>
    <property type="project" value="UniProtKB-KW"/>
</dbReference>
<dbReference type="Gene3D" id="3.60.10.10">
    <property type="entry name" value="Endonuclease/exonuclease/phosphatase"/>
    <property type="match status" value="1"/>
</dbReference>
<dbReference type="Pfam" id="PF03372">
    <property type="entry name" value="Exo_endo_phos"/>
    <property type="match status" value="1"/>
</dbReference>
<dbReference type="EMBL" id="SHKV01000001">
    <property type="protein sequence ID" value="RZU32468.1"/>
    <property type="molecule type" value="Genomic_DNA"/>
</dbReference>